<dbReference type="SUPFAM" id="SSF51126">
    <property type="entry name" value="Pectin lyase-like"/>
    <property type="match status" value="1"/>
</dbReference>
<feature type="non-terminal residue" evidence="2">
    <location>
        <position position="230"/>
    </location>
</feature>
<organism evidence="2">
    <name type="scientific">marine metagenome</name>
    <dbReference type="NCBI Taxonomy" id="408172"/>
    <lineage>
        <taxon>unclassified sequences</taxon>
        <taxon>metagenomes</taxon>
        <taxon>ecological metagenomes</taxon>
    </lineage>
</organism>
<name>A0A383ESX9_9ZZZZ</name>
<evidence type="ECO:0000313" key="2">
    <source>
        <dbReference type="EMBL" id="SVE59168.1"/>
    </source>
</evidence>
<evidence type="ECO:0000259" key="1">
    <source>
        <dbReference type="Pfam" id="PF13229"/>
    </source>
</evidence>
<dbReference type="Gene3D" id="2.160.20.10">
    <property type="entry name" value="Single-stranded right-handed beta-helix, Pectin lyase-like"/>
    <property type="match status" value="1"/>
</dbReference>
<dbReference type="EMBL" id="UINC01228023">
    <property type="protein sequence ID" value="SVE59168.1"/>
    <property type="molecule type" value="Genomic_DNA"/>
</dbReference>
<dbReference type="InterPro" id="IPR012334">
    <property type="entry name" value="Pectin_lyas_fold"/>
</dbReference>
<proteinExistence type="predicted"/>
<dbReference type="InterPro" id="IPR039448">
    <property type="entry name" value="Beta_helix"/>
</dbReference>
<dbReference type="AlphaFoldDB" id="A0A383ESX9"/>
<sequence>IKNNTADELGGGIYVDYNASPVMSNIEIINNSAIHGGGIFVFDSSQVIMNNSLIAQNFAISLYPNYPIYPTEGYGGIEASGATIILNGCTISNNQGGGMFLKNGTQVTMINSIYWWNESIVLSEGSDQDENMLSASFSNIQYGWEGEGNIDLNPLFCSSETGDYSLAENSPCIGSGENGSNIGKYEIGCGTRYNGPMWHVYNLSEPNSQDGSEDYPFSSIQQAIDATNHG</sequence>
<protein>
    <recommendedName>
        <fullName evidence="1">Right handed beta helix domain-containing protein</fullName>
    </recommendedName>
</protein>
<reference evidence="2" key="1">
    <citation type="submission" date="2018-05" db="EMBL/GenBank/DDBJ databases">
        <authorList>
            <person name="Lanie J.A."/>
            <person name="Ng W.-L."/>
            <person name="Kazmierczak K.M."/>
            <person name="Andrzejewski T.M."/>
            <person name="Davidsen T.M."/>
            <person name="Wayne K.J."/>
            <person name="Tettelin H."/>
            <person name="Glass J.I."/>
            <person name="Rusch D."/>
            <person name="Podicherti R."/>
            <person name="Tsui H.-C.T."/>
            <person name="Winkler M.E."/>
        </authorList>
    </citation>
    <scope>NUCLEOTIDE SEQUENCE</scope>
</reference>
<feature type="domain" description="Right handed beta helix" evidence="1">
    <location>
        <begin position="1"/>
        <end position="58"/>
    </location>
</feature>
<gene>
    <name evidence="2" type="ORF">METZ01_LOCUS512022</name>
</gene>
<dbReference type="Pfam" id="PF13229">
    <property type="entry name" value="Beta_helix"/>
    <property type="match status" value="1"/>
</dbReference>
<accession>A0A383ESX9</accession>
<dbReference type="InterPro" id="IPR011050">
    <property type="entry name" value="Pectin_lyase_fold/virulence"/>
</dbReference>
<feature type="non-terminal residue" evidence="2">
    <location>
        <position position="1"/>
    </location>
</feature>